<evidence type="ECO:0000256" key="8">
    <source>
        <dbReference type="ARBA" id="ARBA00023014"/>
    </source>
</evidence>
<evidence type="ECO:0000256" key="11">
    <source>
        <dbReference type="PIRSR" id="PIRSR000127-1"/>
    </source>
</evidence>
<dbReference type="InterPro" id="IPR036318">
    <property type="entry name" value="FAD-bd_PCMH-like_sf"/>
</dbReference>
<keyword evidence="8 13" id="KW-0411">Iron-sulfur</keyword>
<dbReference type="Pfam" id="PF02738">
    <property type="entry name" value="MoCoBD_1"/>
    <property type="match status" value="1"/>
</dbReference>
<feature type="binding site" evidence="13">
    <location>
        <position position="52"/>
    </location>
    <ligand>
        <name>[2Fe-2S] cluster</name>
        <dbReference type="ChEBI" id="CHEBI:190135"/>
        <label>1</label>
    </ligand>
</feature>
<protein>
    <submittedName>
        <fullName evidence="17">Molybdenum cofactor-binding domain-containing protein</fullName>
    </submittedName>
</protein>
<evidence type="ECO:0000256" key="9">
    <source>
        <dbReference type="ARBA" id="ARBA00023027"/>
    </source>
</evidence>
<evidence type="ECO:0000313" key="17">
    <source>
        <dbReference type="EMBL" id="EIE21740.1"/>
    </source>
</evidence>
<dbReference type="InterPro" id="IPR016169">
    <property type="entry name" value="FAD-bd_PCMH_sub2"/>
</dbReference>
<dbReference type="Gene3D" id="3.30.365.10">
    <property type="entry name" value="Aldehyde oxidase/xanthine dehydrogenase, molybdopterin binding domain"/>
    <property type="match status" value="4"/>
</dbReference>
<dbReference type="PROSITE" id="PS00197">
    <property type="entry name" value="2FE2S_FER_1"/>
    <property type="match status" value="1"/>
</dbReference>
<dbReference type="eggNOG" id="KOG0430">
    <property type="taxonomic scope" value="Eukaryota"/>
</dbReference>
<feature type="binding site" evidence="13">
    <location>
        <position position="125"/>
    </location>
    <ligand>
        <name>[2Fe-2S] cluster</name>
        <dbReference type="ChEBI" id="CHEBI:190135"/>
        <label>2</label>
    </ligand>
</feature>
<dbReference type="InterPro" id="IPR000674">
    <property type="entry name" value="Ald_Oxase/Xan_DH_a/b"/>
</dbReference>
<dbReference type="EMBL" id="AGSI01000011">
    <property type="protein sequence ID" value="EIE21740.1"/>
    <property type="molecule type" value="Genomic_DNA"/>
</dbReference>
<dbReference type="CDD" id="cd00207">
    <property type="entry name" value="fer2"/>
    <property type="match status" value="1"/>
</dbReference>
<evidence type="ECO:0000256" key="4">
    <source>
        <dbReference type="ARBA" id="ARBA00022714"/>
    </source>
</evidence>
<dbReference type="Gene3D" id="1.10.150.120">
    <property type="entry name" value="[2Fe-2S]-binding domain"/>
    <property type="match status" value="1"/>
</dbReference>
<dbReference type="Gene3D" id="3.30.465.10">
    <property type="match status" value="1"/>
</dbReference>
<keyword evidence="3 13" id="KW-0500">Molybdenum</keyword>
<keyword evidence="6" id="KW-0560">Oxidoreductase</keyword>
<dbReference type="GO" id="GO:0071949">
    <property type="term" value="F:FAD binding"/>
    <property type="evidence" value="ECO:0007669"/>
    <property type="project" value="InterPro"/>
</dbReference>
<dbReference type="InterPro" id="IPR016166">
    <property type="entry name" value="FAD-bd_PCMH"/>
</dbReference>
<dbReference type="Pfam" id="PF00111">
    <property type="entry name" value="Fer2"/>
    <property type="match status" value="1"/>
</dbReference>
<dbReference type="InterPro" id="IPR037165">
    <property type="entry name" value="AldOxase/xan_DH_Mopterin-bd_sf"/>
</dbReference>
<dbReference type="SUPFAM" id="SSF54292">
    <property type="entry name" value="2Fe-2S ferredoxin-like"/>
    <property type="match status" value="1"/>
</dbReference>
<feature type="compositionally biased region" description="Low complexity" evidence="14">
    <location>
        <begin position="963"/>
        <end position="986"/>
    </location>
</feature>
<dbReference type="Pfam" id="PF00941">
    <property type="entry name" value="FAD_binding_5"/>
    <property type="match status" value="1"/>
</dbReference>
<comment type="caution">
    <text evidence="17">The sequence shown here is derived from an EMBL/GenBank/DDBJ whole genome shotgun (WGS) entry which is preliminary data.</text>
</comment>
<feature type="binding site" evidence="13">
    <location>
        <position position="795"/>
    </location>
    <ligand>
        <name>Mo-molybdopterin</name>
        <dbReference type="ChEBI" id="CHEBI:71302"/>
    </ligand>
    <ligandPart>
        <name>Mo</name>
        <dbReference type="ChEBI" id="CHEBI:28685"/>
    </ligandPart>
</feature>
<dbReference type="SMART" id="SM01008">
    <property type="entry name" value="Ald_Xan_dh_C"/>
    <property type="match status" value="1"/>
</dbReference>
<evidence type="ECO:0000256" key="12">
    <source>
        <dbReference type="PIRSR" id="PIRSR000127-2"/>
    </source>
</evidence>
<organism evidence="17 18">
    <name type="scientific">Coccomyxa subellipsoidea (strain C-169)</name>
    <name type="common">Green microalga</name>
    <dbReference type="NCBI Taxonomy" id="574566"/>
    <lineage>
        <taxon>Eukaryota</taxon>
        <taxon>Viridiplantae</taxon>
        <taxon>Chlorophyta</taxon>
        <taxon>core chlorophytes</taxon>
        <taxon>Trebouxiophyceae</taxon>
        <taxon>Trebouxiophyceae incertae sedis</taxon>
        <taxon>Coccomyxaceae</taxon>
        <taxon>Coccomyxa</taxon>
        <taxon>Coccomyxa subellipsoidea</taxon>
    </lineage>
</organism>
<feature type="binding site" evidence="13">
    <location>
        <position position="161"/>
    </location>
    <ligand>
        <name>[2Fe-2S] cluster</name>
        <dbReference type="ChEBI" id="CHEBI:190135"/>
        <label>2</label>
    </ligand>
</feature>
<dbReference type="SUPFAM" id="SSF47741">
    <property type="entry name" value="CO dehydrogenase ISP C-domain like"/>
    <property type="match status" value="1"/>
</dbReference>
<evidence type="ECO:0000256" key="6">
    <source>
        <dbReference type="ARBA" id="ARBA00023002"/>
    </source>
</evidence>
<dbReference type="GO" id="GO:0016491">
    <property type="term" value="F:oxidoreductase activity"/>
    <property type="evidence" value="ECO:0007669"/>
    <property type="project" value="UniProtKB-KW"/>
</dbReference>
<dbReference type="PANTHER" id="PTHR11908">
    <property type="entry name" value="XANTHINE DEHYDROGENASE"/>
    <property type="match status" value="1"/>
</dbReference>
<dbReference type="InterPro" id="IPR036010">
    <property type="entry name" value="2Fe-2S_ferredoxin-like_sf"/>
</dbReference>
<comment type="cofactor">
    <cofactor evidence="10">
        <name>[2Fe-2S] cluster</name>
        <dbReference type="ChEBI" id="CHEBI:190135"/>
    </cofactor>
</comment>
<dbReference type="GO" id="GO:0005506">
    <property type="term" value="F:iron ion binding"/>
    <property type="evidence" value="ECO:0007669"/>
    <property type="project" value="InterPro"/>
</dbReference>
<feature type="binding site" evidence="12">
    <location>
        <position position="419"/>
    </location>
    <ligand>
        <name>FAD</name>
        <dbReference type="ChEBI" id="CHEBI:57692"/>
    </ligand>
</feature>
<accession>I0YTM1</accession>
<dbReference type="KEGG" id="csl:COCSUDRAFT_47926"/>
<evidence type="ECO:0000256" key="1">
    <source>
        <dbReference type="ARBA" id="ARBA00001974"/>
    </source>
</evidence>
<feature type="binding site" evidence="13">
    <location>
        <position position="826"/>
    </location>
    <ligand>
        <name>Mo-molybdopterin</name>
        <dbReference type="ChEBI" id="CHEBI:71302"/>
    </ligand>
    <ligandPart>
        <name>Mo</name>
        <dbReference type="ChEBI" id="CHEBI:28685"/>
    </ligandPart>
</feature>
<dbReference type="RefSeq" id="XP_005646284.1">
    <property type="nucleotide sequence ID" value="XM_005646227.1"/>
</dbReference>
<dbReference type="InterPro" id="IPR016208">
    <property type="entry name" value="Ald_Oxase/xanthine_DH-like"/>
</dbReference>
<evidence type="ECO:0000256" key="14">
    <source>
        <dbReference type="SAM" id="MobiDB-lite"/>
    </source>
</evidence>
<dbReference type="STRING" id="574566.I0YTM1"/>
<evidence type="ECO:0000256" key="2">
    <source>
        <dbReference type="ARBA" id="ARBA00006849"/>
    </source>
</evidence>
<proteinExistence type="inferred from homology"/>
<evidence type="ECO:0000256" key="13">
    <source>
        <dbReference type="PIRSR" id="PIRSR000127-3"/>
    </source>
</evidence>
<keyword evidence="7 13" id="KW-0408">Iron</keyword>
<comment type="similarity">
    <text evidence="2">Belongs to the xanthine dehydrogenase family.</text>
</comment>
<dbReference type="SUPFAM" id="SSF56176">
    <property type="entry name" value="FAD-binding/transporter-associated domain-like"/>
    <property type="match status" value="1"/>
</dbReference>
<dbReference type="InterPro" id="IPR002346">
    <property type="entry name" value="Mopterin_DH_FAD-bd"/>
</dbReference>
<keyword evidence="12" id="KW-0285">Flavoprotein</keyword>
<keyword evidence="18" id="KW-1185">Reference proteome</keyword>
<dbReference type="FunFam" id="3.30.365.10:FF:000001">
    <property type="entry name" value="Xanthine dehydrogenase oxidase"/>
    <property type="match status" value="1"/>
</dbReference>
<dbReference type="FunFam" id="3.10.20.30:FF:000012">
    <property type="entry name" value="Xanthine dehydrogenase/oxidase"/>
    <property type="match status" value="1"/>
</dbReference>
<dbReference type="Pfam" id="PF01315">
    <property type="entry name" value="Ald_Xan_dh_C"/>
    <property type="match status" value="1"/>
</dbReference>
<evidence type="ECO:0000259" key="15">
    <source>
        <dbReference type="PROSITE" id="PS51085"/>
    </source>
</evidence>
<evidence type="ECO:0000256" key="5">
    <source>
        <dbReference type="ARBA" id="ARBA00022723"/>
    </source>
</evidence>
<keyword evidence="9" id="KW-0520">NAD</keyword>
<dbReference type="Gene3D" id="3.90.1170.50">
    <property type="entry name" value="Aldehyde oxidase/xanthine dehydrogenase, a/b hammerhead"/>
    <property type="match status" value="1"/>
</dbReference>
<dbReference type="InterPro" id="IPR036884">
    <property type="entry name" value="2Fe-2S-bd_dom_sf"/>
</dbReference>
<feature type="domain" description="2Fe-2S ferredoxin-type" evidence="15">
    <location>
        <begin position="12"/>
        <end position="100"/>
    </location>
</feature>
<keyword evidence="4 13" id="KW-0001">2Fe-2S</keyword>
<dbReference type="SUPFAM" id="SSF54665">
    <property type="entry name" value="CO dehydrogenase molybdoprotein N-domain-like"/>
    <property type="match status" value="1"/>
</dbReference>
<feature type="binding site" evidence="13">
    <location>
        <position position="57"/>
    </location>
    <ligand>
        <name>[2Fe-2S] cluster</name>
        <dbReference type="ChEBI" id="CHEBI:190135"/>
        <label>1</label>
    </ligand>
</feature>
<keyword evidence="12" id="KW-0274">FAD</keyword>
<dbReference type="InterPro" id="IPR046867">
    <property type="entry name" value="AldOxase/xan_DH_MoCoBD2"/>
</dbReference>
<comment type="cofactor">
    <cofactor evidence="1 12">
        <name>FAD</name>
        <dbReference type="ChEBI" id="CHEBI:57692"/>
    </cofactor>
</comment>
<evidence type="ECO:0000256" key="10">
    <source>
        <dbReference type="ARBA" id="ARBA00034078"/>
    </source>
</evidence>
<feature type="binding site" evidence="13">
    <location>
        <position position="163"/>
    </location>
    <ligand>
        <name>[2Fe-2S] cluster</name>
        <dbReference type="ChEBI" id="CHEBI:190135"/>
        <label>2</label>
    </ligand>
</feature>
<dbReference type="InterPro" id="IPR008274">
    <property type="entry name" value="AldOxase/xan_DH_MoCoBD1"/>
</dbReference>
<evidence type="ECO:0000259" key="16">
    <source>
        <dbReference type="PROSITE" id="PS51387"/>
    </source>
</evidence>
<keyword evidence="5 13" id="KW-0479">Metal-binding</keyword>
<dbReference type="PANTHER" id="PTHR11908:SF132">
    <property type="entry name" value="ALDEHYDE OXIDASE 1-RELATED"/>
    <property type="match status" value="1"/>
</dbReference>
<feature type="binding site" evidence="13">
    <location>
        <position position="122"/>
    </location>
    <ligand>
        <name>[2Fe-2S] cluster</name>
        <dbReference type="ChEBI" id="CHEBI:190135"/>
        <label>2</label>
    </ligand>
</feature>
<dbReference type="Proteomes" id="UP000007264">
    <property type="component" value="Unassembled WGS sequence"/>
</dbReference>
<feature type="domain" description="FAD-binding PCMH-type" evidence="16">
    <location>
        <begin position="227"/>
        <end position="411"/>
    </location>
</feature>
<dbReference type="Gene3D" id="3.30.390.50">
    <property type="entry name" value="CO dehydrogenase flavoprotein, C-terminal domain"/>
    <property type="match status" value="1"/>
</dbReference>
<dbReference type="Pfam" id="PF20256">
    <property type="entry name" value="MoCoBD_2"/>
    <property type="match status" value="1"/>
</dbReference>
<dbReference type="InterPro" id="IPR036856">
    <property type="entry name" value="Ald_Oxase/Xan_DH_a/b_sf"/>
</dbReference>
<dbReference type="SUPFAM" id="SSF56003">
    <property type="entry name" value="Molybdenum cofactor-binding domain"/>
    <property type="match status" value="1"/>
</dbReference>
<evidence type="ECO:0000313" key="18">
    <source>
        <dbReference type="Proteomes" id="UP000007264"/>
    </source>
</evidence>
<dbReference type="InterPro" id="IPR002888">
    <property type="entry name" value="2Fe-2S-bd"/>
</dbReference>
<dbReference type="OrthoDB" id="542112at2759"/>
<dbReference type="GeneID" id="17039719"/>
<comment type="cofactor">
    <cofactor evidence="13">
        <name>Mo-molybdopterin</name>
        <dbReference type="ChEBI" id="CHEBI:71302"/>
    </cofactor>
    <text evidence="13">Binds 1 Mo-molybdopterin (Mo-MPT) cofactor per subunit.</text>
</comment>
<reference evidence="17 18" key="1">
    <citation type="journal article" date="2012" name="Genome Biol.">
        <title>The genome of the polar eukaryotic microalga coccomyxa subellipsoidea reveals traits of cold adaptation.</title>
        <authorList>
            <person name="Blanc G."/>
            <person name="Agarkova I."/>
            <person name="Grimwood J."/>
            <person name="Kuo A."/>
            <person name="Brueggeman A."/>
            <person name="Dunigan D."/>
            <person name="Gurnon J."/>
            <person name="Ladunga I."/>
            <person name="Lindquist E."/>
            <person name="Lucas S."/>
            <person name="Pangilinan J."/>
            <person name="Proschold T."/>
            <person name="Salamov A."/>
            <person name="Schmutz J."/>
            <person name="Weeks D."/>
            <person name="Yamada T."/>
            <person name="Claverie J.M."/>
            <person name="Grigoriev I."/>
            <person name="Van Etten J."/>
            <person name="Lomsadze A."/>
            <person name="Borodovsky M."/>
        </authorList>
    </citation>
    <scope>NUCLEOTIDE SEQUENCE [LARGE SCALE GENOMIC DNA]</scope>
    <source>
        <strain evidence="17 18">C-169</strain>
    </source>
</reference>
<comment type="cofactor">
    <cofactor evidence="13">
        <name>[2Fe-2S] cluster</name>
        <dbReference type="ChEBI" id="CHEBI:190135"/>
    </cofactor>
    <text evidence="13">Binds 2 [2Fe-2S] clusters.</text>
</comment>
<feature type="active site" description="Proton acceptor" evidence="11">
    <location>
        <position position="1357"/>
    </location>
</feature>
<dbReference type="InterPro" id="IPR001041">
    <property type="entry name" value="2Fe-2S_ferredoxin-type"/>
</dbReference>
<dbReference type="GO" id="GO:0051537">
    <property type="term" value="F:2 iron, 2 sulfur cluster binding"/>
    <property type="evidence" value="ECO:0007669"/>
    <property type="project" value="UniProtKB-KW"/>
</dbReference>
<dbReference type="PROSITE" id="PS51085">
    <property type="entry name" value="2FE2S_FER_2"/>
    <property type="match status" value="1"/>
</dbReference>
<dbReference type="Gene3D" id="3.10.20.30">
    <property type="match status" value="1"/>
</dbReference>
<dbReference type="InterPro" id="IPR012675">
    <property type="entry name" value="Beta-grasp_dom_sf"/>
</dbReference>
<dbReference type="InterPro" id="IPR006058">
    <property type="entry name" value="2Fe2S_fd_BS"/>
</dbReference>
<gene>
    <name evidence="17" type="ORF">COCSUDRAFT_47926</name>
</gene>
<feature type="binding site" evidence="13">
    <location>
        <position position="60"/>
    </location>
    <ligand>
        <name>[2Fe-2S] cluster</name>
        <dbReference type="ChEBI" id="CHEBI:190135"/>
        <label>1</label>
    </ligand>
</feature>
<evidence type="ECO:0000256" key="7">
    <source>
        <dbReference type="ARBA" id="ARBA00023004"/>
    </source>
</evidence>
<dbReference type="PROSITE" id="PS51387">
    <property type="entry name" value="FAD_PCMH"/>
    <property type="match status" value="1"/>
</dbReference>
<name>I0YTM1_COCSC</name>
<feature type="region of interest" description="Disordered" evidence="14">
    <location>
        <begin position="962"/>
        <end position="1006"/>
    </location>
</feature>
<feature type="binding site" evidence="13">
    <location>
        <position position="82"/>
    </location>
    <ligand>
        <name>[2Fe-2S] cluster</name>
        <dbReference type="ChEBI" id="CHEBI:190135"/>
        <label>1</label>
    </ligand>
</feature>
<dbReference type="Pfam" id="PF01799">
    <property type="entry name" value="Fer2_2"/>
    <property type="match status" value="1"/>
</dbReference>
<sequence>MGSLRNSPVGVSGVVFYINQEKHIFNASDDLTQSLNDYLRRKTRLKGTKLACGEGGCGACAVEITQHDPSIGKDRTTSINSCLCPVGCLDGASITTVEGIGNSKAGFHKVQEAYASHHASQCGYCTPGFVVATHAAIKRCVSQGKTPTIEALQQGLDGNLCRCTGYRPNLDACRSLADGHDLEDLCSIACAGKDCSGGTNCGGCIQDKLKLLSKGREPARGGKCFEAEGTPYKYWASPATLDDLLKDMAAHQDGSIRLVAGNTGPGIYKDWPSEDALLDVRHVKELITITQDKEGLKLGASTSIEQLIWALQGSHGRFHDAWRAAADHLLRIAGSHVRAAATLGGHLALMKERALQSNLVPALVALDAKVGITTLDGTKWLPPLEVLYGEADLGLGRTAVVSAIHIPPPSPGLWLKGHKVSKRYYNAHALVDVTLSVVFEPPLMEGKFPDGVHPLVKHPKIIVSVPTVIHKGAGGNCGPDKVEWRARRAECAEAALADRPLDVDSLVAALEQLPHDIEPGDTPDGGTAPYYQNTAEGLILQAFGPLLATANDCSPQLQRLLETASNLGPPGVAEGKQTYPDYSDLAPPLHAPIEKDRVRLQASGEAVYTSDHALGGDELYSYPVESSQALAILESVDASEALKAPGVVAFISAKDVPGENRVKGGASDAPLFAEDRVEYVGQHIGIIVAETPKQAQSAAALVSVRYGHPKELGDPILSIPDAIKADSYYDPPGSGSFTSGRVCIGDPDKALSTAPHTIKGGRYSLPSQQHFYMETQNALAEVGEGGTVTVHSSTQTLDGVQQAVARALGIKAHAVTVVCRRIGGAFGGKVSRSMPVAAAAAVAAHVTGRCVRYQLDRNADMRTNGGRSETMIEYDIGFDGDGKVHALKAYAFENLSLDLKLVRTNFPPRTIVRGPGFINSVMIIEQLMEHIASHLGADPVKVREVNFLKAYPFDAPTPLPNGARPSAAIAPPVASSGSTESGLASSNGAKHDTGTKQNGHVPGGCGRINGWASKQQKRLMRTSLGRVFEADLFTLPRIWKEIQESTDYRARQKDIAEFNKASAWRKRGMTITPCRFDCAPPPITAAVSIFFDGSVVLIPGGLEMGQGLHTKVKQIASYELGKLLPKDQRPLPMELLRIGDSRSDIVPNGGPSWSSTTSESTVAAVTEACRQLVANLEPWRQEGETAEETWCNTVGSVHTDVGYAPASAMLSAYGFYDGKTRGEGDSNKGSVGPARASVVAGSEPLAYCTFGAACSEVEVDALTGESRVLRCDILFDCGRSLNPAADMGQVEGAFIMGLGFFTSEEVMADSSTGKLLSDGTWEYKIPAATCIPRQFNATFIKDSPNERGIMGSKASGEPALLLSVSILHAMRMAVGAARAELAAKQANTLPRVITPAACTPGEEDQPQLAAHTSFSVKLKREDNGQEIMIPKAITGEWTDQLTLAALNVGRNNFVMLPGPATVVKLKEACGSFSAAAVLKEALQAERGSEASSPEGWVLLEQD</sequence>
<evidence type="ECO:0000256" key="3">
    <source>
        <dbReference type="ARBA" id="ARBA00022505"/>
    </source>
</evidence>
<dbReference type="PIRSF" id="PIRSF000127">
    <property type="entry name" value="Xanthine_DH"/>
    <property type="match status" value="1"/>
</dbReference>